<dbReference type="SUPFAM" id="SSF52540">
    <property type="entry name" value="P-loop containing nucleoside triphosphate hydrolases"/>
    <property type="match status" value="1"/>
</dbReference>
<feature type="transmembrane region" description="Helical" evidence="11">
    <location>
        <begin position="160"/>
        <end position="177"/>
    </location>
</feature>
<dbReference type="PANTHER" id="PTHR24221:SF397">
    <property type="entry name" value="ABC TRANSPORTER, ATP-BINDING TRANSMEMBRANE PROTEIN"/>
    <property type="match status" value="1"/>
</dbReference>
<dbReference type="PROSITE" id="PS00211">
    <property type="entry name" value="ABC_TRANSPORTER_1"/>
    <property type="match status" value="1"/>
</dbReference>
<evidence type="ECO:0000256" key="1">
    <source>
        <dbReference type="ARBA" id="ARBA00004651"/>
    </source>
</evidence>
<dbReference type="InterPro" id="IPR027417">
    <property type="entry name" value="P-loop_NTPase"/>
</dbReference>
<comment type="subcellular location">
    <subcellularLocation>
        <location evidence="1">Cell membrane</location>
        <topology evidence="1">Multi-pass membrane protein</topology>
    </subcellularLocation>
</comment>
<dbReference type="SUPFAM" id="SSF90123">
    <property type="entry name" value="ABC transporter transmembrane region"/>
    <property type="match status" value="1"/>
</dbReference>
<evidence type="ECO:0000256" key="2">
    <source>
        <dbReference type="ARBA" id="ARBA00022448"/>
    </source>
</evidence>
<dbReference type="GO" id="GO:0034040">
    <property type="term" value="F:ATPase-coupled lipid transmembrane transporter activity"/>
    <property type="evidence" value="ECO:0007669"/>
    <property type="project" value="TreeGrafter"/>
</dbReference>
<evidence type="ECO:0000259" key="13">
    <source>
        <dbReference type="PROSITE" id="PS50929"/>
    </source>
</evidence>
<dbReference type="InterPro" id="IPR017871">
    <property type="entry name" value="ABC_transporter-like_CS"/>
</dbReference>
<feature type="domain" description="ABC transporter" evidence="12">
    <location>
        <begin position="336"/>
        <end position="569"/>
    </location>
</feature>
<feature type="transmembrane region" description="Helical" evidence="11">
    <location>
        <begin position="59"/>
        <end position="79"/>
    </location>
</feature>
<organism evidence="14 15">
    <name type="scientific">Taylorella equigenitalis (strain MCE9)</name>
    <dbReference type="NCBI Taxonomy" id="937774"/>
    <lineage>
        <taxon>Bacteria</taxon>
        <taxon>Pseudomonadati</taxon>
        <taxon>Pseudomonadota</taxon>
        <taxon>Betaproteobacteria</taxon>
        <taxon>Burkholderiales</taxon>
        <taxon>Alcaligenaceae</taxon>
        <taxon>Taylorella</taxon>
    </lineage>
</organism>
<dbReference type="Proteomes" id="UP000007472">
    <property type="component" value="Chromosome"/>
</dbReference>
<dbReference type="KEGG" id="teq:TEQUI_1303"/>
<sequence>MGIYKRLIGYVQEYKLFLYISIFLSILSACITVIGYLYIYKFLDSVIIHSEYSVAQTYAIYFLIALVIAGFTYFGSGFYSHKLGFRLESNLRKKGLENLTDASFRFFDLNPSGTIRKTIDDNASNTHNAVAHLIPDTSQALLIPISSIVLAFYVSLETGLVILGLTITIGLLLKFMMGDGHFMKLYQDSLQKMSAETTEFVRGIPVIKIFSVQLDTLKDLHKSITDYSNYAYSYSESCKTPYTVYQLILMGLVAILIIPISIFIDDISNPLQIAVDLIMITFLSGVIMVSFMKIMWMNMHLFNAKFALDSLENLFVGMNSDKLTYGIETEFSNYDIEMQDVSFSYNENKVIENLSFKFEEGKKYALIGHSGSGKSTIAKLLSGFYKVDSGVIKIGGKPLESYTKEAIANAITFVFQNSKLFKISIYDNVALADKNASHEEVMQALSQAGCDVILDKFIQRENTIIGAKGVYLSGGEIQRISIARAILKKAKIVILDEACASIDADNEHELQIAYKNLMKDKTVIMIAHRLSSIKSVDEIIVLENGKIIETGNHNKLSEKDSKYNFLQNLYSSANKWRVK</sequence>
<evidence type="ECO:0000259" key="12">
    <source>
        <dbReference type="PROSITE" id="PS50893"/>
    </source>
</evidence>
<dbReference type="PROSITE" id="PS51257">
    <property type="entry name" value="PROKAR_LIPOPROTEIN"/>
    <property type="match status" value="1"/>
</dbReference>
<protein>
    <submittedName>
        <fullName evidence="14">ABC transporter, ATP-binding/permease protein</fullName>
    </submittedName>
</protein>
<evidence type="ECO:0000256" key="11">
    <source>
        <dbReference type="SAM" id="Phobius"/>
    </source>
</evidence>
<keyword evidence="9" id="KW-0445">Lipid transport</keyword>
<dbReference type="Pfam" id="PF00664">
    <property type="entry name" value="ABC_membrane"/>
    <property type="match status" value="1"/>
</dbReference>
<evidence type="ECO:0000256" key="9">
    <source>
        <dbReference type="ARBA" id="ARBA00023055"/>
    </source>
</evidence>
<accession>A0A654KIE1</accession>
<keyword evidence="10 11" id="KW-0472">Membrane</keyword>
<evidence type="ECO:0000256" key="7">
    <source>
        <dbReference type="ARBA" id="ARBA00022967"/>
    </source>
</evidence>
<keyword evidence="4 11" id="KW-0812">Transmembrane</keyword>
<dbReference type="PROSITE" id="PS50929">
    <property type="entry name" value="ABC_TM1F"/>
    <property type="match status" value="1"/>
</dbReference>
<evidence type="ECO:0000256" key="6">
    <source>
        <dbReference type="ARBA" id="ARBA00022840"/>
    </source>
</evidence>
<evidence type="ECO:0000256" key="4">
    <source>
        <dbReference type="ARBA" id="ARBA00022692"/>
    </source>
</evidence>
<reference evidence="14 15" key="1">
    <citation type="journal article" date="2011" name="J. Bacteriol.">
        <title>Genome sequence of Taylorella equigenitalis MCE9, the causative agent of contagious equine metritis.</title>
        <authorList>
            <person name="Hebert L."/>
            <person name="Moumen B."/>
            <person name="Duquesne F."/>
            <person name="Breuil M.F."/>
            <person name="Laugier C."/>
            <person name="Batto J.M."/>
            <person name="Renault P."/>
            <person name="Petry S."/>
        </authorList>
    </citation>
    <scope>NUCLEOTIDE SEQUENCE [LARGE SCALE GENOMIC DNA]</scope>
    <source>
        <strain evidence="14 15">MCE9</strain>
    </source>
</reference>
<dbReference type="GO" id="GO:0005886">
    <property type="term" value="C:plasma membrane"/>
    <property type="evidence" value="ECO:0007669"/>
    <property type="project" value="UniProtKB-SubCell"/>
</dbReference>
<keyword evidence="3" id="KW-1003">Cell membrane</keyword>
<dbReference type="InterPro" id="IPR036640">
    <property type="entry name" value="ABC1_TM_sf"/>
</dbReference>
<dbReference type="InterPro" id="IPR039421">
    <property type="entry name" value="Type_1_exporter"/>
</dbReference>
<keyword evidence="8 11" id="KW-1133">Transmembrane helix</keyword>
<feature type="transmembrane region" description="Helical" evidence="11">
    <location>
        <begin position="16"/>
        <end position="39"/>
    </location>
</feature>
<feature type="domain" description="ABC transmembrane type-1" evidence="13">
    <location>
        <begin position="20"/>
        <end position="258"/>
    </location>
</feature>
<evidence type="ECO:0000256" key="8">
    <source>
        <dbReference type="ARBA" id="ARBA00022989"/>
    </source>
</evidence>
<feature type="transmembrane region" description="Helical" evidence="11">
    <location>
        <begin position="270"/>
        <end position="291"/>
    </location>
</feature>
<evidence type="ECO:0000313" key="14">
    <source>
        <dbReference type="EMBL" id="ADU92223.1"/>
    </source>
</evidence>
<evidence type="ECO:0000256" key="3">
    <source>
        <dbReference type="ARBA" id="ARBA00022475"/>
    </source>
</evidence>
<keyword evidence="6 14" id="KW-0067">ATP-binding</keyword>
<proteinExistence type="predicted"/>
<dbReference type="Gene3D" id="1.20.1560.10">
    <property type="entry name" value="ABC transporter type 1, transmembrane domain"/>
    <property type="match status" value="1"/>
</dbReference>
<dbReference type="GO" id="GO:0005524">
    <property type="term" value="F:ATP binding"/>
    <property type="evidence" value="ECO:0007669"/>
    <property type="project" value="UniProtKB-KW"/>
</dbReference>
<dbReference type="InterPro" id="IPR003439">
    <property type="entry name" value="ABC_transporter-like_ATP-bd"/>
</dbReference>
<dbReference type="PROSITE" id="PS50893">
    <property type="entry name" value="ABC_TRANSPORTER_2"/>
    <property type="match status" value="1"/>
</dbReference>
<dbReference type="AlphaFoldDB" id="A0A654KIE1"/>
<dbReference type="Gene3D" id="3.40.50.300">
    <property type="entry name" value="P-loop containing nucleotide triphosphate hydrolases"/>
    <property type="match status" value="1"/>
</dbReference>
<dbReference type="GO" id="GO:0016887">
    <property type="term" value="F:ATP hydrolysis activity"/>
    <property type="evidence" value="ECO:0007669"/>
    <property type="project" value="InterPro"/>
</dbReference>
<dbReference type="FunFam" id="3.40.50.300:FF:000221">
    <property type="entry name" value="Multidrug ABC transporter ATP-binding protein"/>
    <property type="match status" value="1"/>
</dbReference>
<evidence type="ECO:0000313" key="15">
    <source>
        <dbReference type="Proteomes" id="UP000007472"/>
    </source>
</evidence>
<dbReference type="SMART" id="SM00382">
    <property type="entry name" value="AAA"/>
    <property type="match status" value="1"/>
</dbReference>
<dbReference type="EMBL" id="CP002456">
    <property type="protein sequence ID" value="ADU92223.1"/>
    <property type="molecule type" value="Genomic_DNA"/>
</dbReference>
<dbReference type="PANTHER" id="PTHR24221">
    <property type="entry name" value="ATP-BINDING CASSETTE SUB-FAMILY B"/>
    <property type="match status" value="1"/>
</dbReference>
<dbReference type="Pfam" id="PF00005">
    <property type="entry name" value="ABC_tran"/>
    <property type="match status" value="1"/>
</dbReference>
<gene>
    <name evidence="14" type="ordered locus">TEQUI_1303</name>
</gene>
<dbReference type="InterPro" id="IPR003593">
    <property type="entry name" value="AAA+_ATPase"/>
</dbReference>
<name>A0A654KIE1_TAYEM</name>
<evidence type="ECO:0000256" key="10">
    <source>
        <dbReference type="ARBA" id="ARBA00023136"/>
    </source>
</evidence>
<dbReference type="GO" id="GO:0140359">
    <property type="term" value="F:ABC-type transporter activity"/>
    <property type="evidence" value="ECO:0007669"/>
    <property type="project" value="InterPro"/>
</dbReference>
<keyword evidence="5" id="KW-0547">Nucleotide-binding</keyword>
<keyword evidence="2" id="KW-0813">Transport</keyword>
<evidence type="ECO:0000256" key="5">
    <source>
        <dbReference type="ARBA" id="ARBA00022741"/>
    </source>
</evidence>
<dbReference type="InterPro" id="IPR011527">
    <property type="entry name" value="ABC1_TM_dom"/>
</dbReference>
<feature type="transmembrane region" description="Helical" evidence="11">
    <location>
        <begin position="244"/>
        <end position="264"/>
    </location>
</feature>
<keyword evidence="7" id="KW-1278">Translocase</keyword>